<evidence type="ECO:0000313" key="9">
    <source>
        <dbReference type="Proteomes" id="UP000001357"/>
    </source>
</evidence>
<dbReference type="STRING" id="81824.A9V5K1"/>
<organism evidence="8 9">
    <name type="scientific">Monosiga brevicollis</name>
    <name type="common">Choanoflagellate</name>
    <dbReference type="NCBI Taxonomy" id="81824"/>
    <lineage>
        <taxon>Eukaryota</taxon>
        <taxon>Choanoflagellata</taxon>
        <taxon>Craspedida</taxon>
        <taxon>Salpingoecidae</taxon>
        <taxon>Monosiga</taxon>
    </lineage>
</organism>
<dbReference type="InterPro" id="IPR032023">
    <property type="entry name" value="GCC2_Rab_bind"/>
</dbReference>
<dbReference type="eggNOG" id="KOG0864">
    <property type="taxonomic scope" value="Eukaryota"/>
</dbReference>
<evidence type="ECO:0000256" key="4">
    <source>
        <dbReference type="ARBA" id="ARBA00023054"/>
    </source>
</evidence>
<accession>A9V5K1</accession>
<evidence type="ECO:0000256" key="5">
    <source>
        <dbReference type="ARBA" id="ARBA00023136"/>
    </source>
</evidence>
<dbReference type="InterPro" id="IPR051952">
    <property type="entry name" value="Golgi-autophagy_related"/>
</dbReference>
<evidence type="ECO:0000259" key="7">
    <source>
        <dbReference type="PROSITE" id="PS50913"/>
    </source>
</evidence>
<dbReference type="SMART" id="SM00755">
    <property type="entry name" value="Grip"/>
    <property type="match status" value="1"/>
</dbReference>
<evidence type="ECO:0000256" key="3">
    <source>
        <dbReference type="ARBA" id="ARBA00022490"/>
    </source>
</evidence>
<feature type="coiled-coil region" evidence="6">
    <location>
        <begin position="43"/>
        <end position="70"/>
    </location>
</feature>
<keyword evidence="4 6" id="KW-0175">Coiled coil</keyword>
<dbReference type="GO" id="GO:0012505">
    <property type="term" value="C:endomembrane system"/>
    <property type="evidence" value="ECO:0007669"/>
    <property type="project" value="UniProtKB-SubCell"/>
</dbReference>
<dbReference type="PROSITE" id="PS50913">
    <property type="entry name" value="GRIP"/>
    <property type="match status" value="1"/>
</dbReference>
<dbReference type="GO" id="GO:0005737">
    <property type="term" value="C:cytoplasm"/>
    <property type="evidence" value="ECO:0007669"/>
    <property type="project" value="UniProtKB-SubCell"/>
</dbReference>
<dbReference type="PANTHER" id="PTHR23157">
    <property type="entry name" value="GRIP AND COILED-COIL DOMAIN-CONTAINING PROTEIN 1"/>
    <property type="match status" value="1"/>
</dbReference>
<dbReference type="Pfam" id="PF01465">
    <property type="entry name" value="GRIP"/>
    <property type="match status" value="1"/>
</dbReference>
<proteinExistence type="predicted"/>
<keyword evidence="3" id="KW-0963">Cytoplasm</keyword>
<dbReference type="GeneID" id="5893345"/>
<comment type="subcellular location">
    <subcellularLocation>
        <location evidence="2">Cytoplasm</location>
    </subcellularLocation>
    <subcellularLocation>
        <location evidence="1">Endomembrane system</location>
        <topology evidence="1">Peripheral membrane protein</topology>
    </subcellularLocation>
</comment>
<name>A9V5K1_MONBE</name>
<dbReference type="PANTHER" id="PTHR23157:SF25">
    <property type="entry name" value="GRIP AND COILED-COIL DOMAIN-CONTAINING PROTEIN 1"/>
    <property type="match status" value="1"/>
</dbReference>
<gene>
    <name evidence="8" type="ORF">MONBRDRAFT_33471</name>
</gene>
<sequence length="137" mass="15931">MKSDFWSWLDVDAAINLSGLTPEQLARAFTKSQQQVGHLTSLLNESEVNVDRLTEQLKLLKDELRRNERSETRGELNIEYLKNVILQFLQKRDERPQLVPVLSMLLHFTPEELNELQQLQTVDAPQAERGGGWFPRF</sequence>
<feature type="domain" description="GRIP" evidence="7">
    <location>
        <begin position="71"/>
        <end position="119"/>
    </location>
</feature>
<dbReference type="RefSeq" id="XP_001748076.1">
    <property type="nucleotide sequence ID" value="XM_001748024.1"/>
</dbReference>
<evidence type="ECO:0000256" key="1">
    <source>
        <dbReference type="ARBA" id="ARBA00004184"/>
    </source>
</evidence>
<dbReference type="Proteomes" id="UP000001357">
    <property type="component" value="Unassembled WGS sequence"/>
</dbReference>
<dbReference type="InParanoid" id="A9V5K1"/>
<protein>
    <recommendedName>
        <fullName evidence="7">GRIP domain-containing protein</fullName>
    </recommendedName>
</protein>
<dbReference type="Gene3D" id="1.10.220.60">
    <property type="entry name" value="GRIP domain"/>
    <property type="match status" value="1"/>
</dbReference>
<evidence type="ECO:0000313" key="8">
    <source>
        <dbReference type="EMBL" id="EDQ87133.1"/>
    </source>
</evidence>
<dbReference type="EMBL" id="CH991561">
    <property type="protein sequence ID" value="EDQ87133.1"/>
    <property type="molecule type" value="Genomic_DNA"/>
</dbReference>
<dbReference type="KEGG" id="mbr:MONBRDRAFT_33471"/>
<evidence type="ECO:0000256" key="2">
    <source>
        <dbReference type="ARBA" id="ARBA00004496"/>
    </source>
</evidence>
<keyword evidence="5" id="KW-0472">Membrane</keyword>
<evidence type="ECO:0000256" key="6">
    <source>
        <dbReference type="SAM" id="Coils"/>
    </source>
</evidence>
<keyword evidence="9" id="KW-1185">Reference proteome</keyword>
<reference evidence="8 9" key="1">
    <citation type="journal article" date="2008" name="Nature">
        <title>The genome of the choanoflagellate Monosiga brevicollis and the origin of metazoans.</title>
        <authorList>
            <consortium name="JGI Sequencing"/>
            <person name="King N."/>
            <person name="Westbrook M.J."/>
            <person name="Young S.L."/>
            <person name="Kuo A."/>
            <person name="Abedin M."/>
            <person name="Chapman J."/>
            <person name="Fairclough S."/>
            <person name="Hellsten U."/>
            <person name="Isogai Y."/>
            <person name="Letunic I."/>
            <person name="Marr M."/>
            <person name="Pincus D."/>
            <person name="Putnam N."/>
            <person name="Rokas A."/>
            <person name="Wright K.J."/>
            <person name="Zuzow R."/>
            <person name="Dirks W."/>
            <person name="Good M."/>
            <person name="Goodstein D."/>
            <person name="Lemons D."/>
            <person name="Li W."/>
            <person name="Lyons J.B."/>
            <person name="Morris A."/>
            <person name="Nichols S."/>
            <person name="Richter D.J."/>
            <person name="Salamov A."/>
            <person name="Bork P."/>
            <person name="Lim W.A."/>
            <person name="Manning G."/>
            <person name="Miller W.T."/>
            <person name="McGinnis W."/>
            <person name="Shapiro H."/>
            <person name="Tjian R."/>
            <person name="Grigoriev I.V."/>
            <person name="Rokhsar D."/>
        </authorList>
    </citation>
    <scope>NUCLEOTIDE SEQUENCE [LARGE SCALE GENOMIC DNA]</scope>
    <source>
        <strain evidence="9">MX1 / ATCC 50154</strain>
    </source>
</reference>
<dbReference type="AlphaFoldDB" id="A9V5K1"/>
<dbReference type="InterPro" id="IPR000237">
    <property type="entry name" value="GRIP_dom"/>
</dbReference>
<dbReference type="Pfam" id="PF16704">
    <property type="entry name" value="Rab_bind"/>
    <property type="match status" value="1"/>
</dbReference>